<sequence>MAGIVKLCVHILLEPRCLSRKFVLANNEKDLSFMTRDLVEDPKSEEWEIVVVGSSEIAGRVKNRKESGSQAAKVSSKRKNVILLTYNIH</sequence>
<dbReference type="Proteomes" id="UP001151760">
    <property type="component" value="Unassembled WGS sequence"/>
</dbReference>
<evidence type="ECO:0000313" key="1">
    <source>
        <dbReference type="EMBL" id="GJS60395.1"/>
    </source>
</evidence>
<reference evidence="1" key="2">
    <citation type="submission" date="2022-01" db="EMBL/GenBank/DDBJ databases">
        <authorList>
            <person name="Yamashiro T."/>
            <person name="Shiraishi A."/>
            <person name="Satake H."/>
            <person name="Nakayama K."/>
        </authorList>
    </citation>
    <scope>NUCLEOTIDE SEQUENCE</scope>
</reference>
<evidence type="ECO:0000313" key="2">
    <source>
        <dbReference type="Proteomes" id="UP001151760"/>
    </source>
</evidence>
<gene>
    <name evidence="1" type="ORF">Tco_0655179</name>
</gene>
<protein>
    <submittedName>
        <fullName evidence="1">Uncharacterized protein</fullName>
    </submittedName>
</protein>
<organism evidence="1 2">
    <name type="scientific">Tanacetum coccineum</name>
    <dbReference type="NCBI Taxonomy" id="301880"/>
    <lineage>
        <taxon>Eukaryota</taxon>
        <taxon>Viridiplantae</taxon>
        <taxon>Streptophyta</taxon>
        <taxon>Embryophyta</taxon>
        <taxon>Tracheophyta</taxon>
        <taxon>Spermatophyta</taxon>
        <taxon>Magnoliopsida</taxon>
        <taxon>eudicotyledons</taxon>
        <taxon>Gunneridae</taxon>
        <taxon>Pentapetalae</taxon>
        <taxon>asterids</taxon>
        <taxon>campanulids</taxon>
        <taxon>Asterales</taxon>
        <taxon>Asteraceae</taxon>
        <taxon>Asteroideae</taxon>
        <taxon>Anthemideae</taxon>
        <taxon>Anthemidinae</taxon>
        <taxon>Tanacetum</taxon>
    </lineage>
</organism>
<reference evidence="1" key="1">
    <citation type="journal article" date="2022" name="Int. J. Mol. Sci.">
        <title>Draft Genome of Tanacetum Coccineum: Genomic Comparison of Closely Related Tanacetum-Family Plants.</title>
        <authorList>
            <person name="Yamashiro T."/>
            <person name="Shiraishi A."/>
            <person name="Nakayama K."/>
            <person name="Satake H."/>
        </authorList>
    </citation>
    <scope>NUCLEOTIDE SEQUENCE</scope>
</reference>
<dbReference type="EMBL" id="BQNB010009218">
    <property type="protein sequence ID" value="GJS60395.1"/>
    <property type="molecule type" value="Genomic_DNA"/>
</dbReference>
<comment type="caution">
    <text evidence="1">The sequence shown here is derived from an EMBL/GenBank/DDBJ whole genome shotgun (WGS) entry which is preliminary data.</text>
</comment>
<keyword evidence="2" id="KW-1185">Reference proteome</keyword>
<accession>A0ABQ4X5Y2</accession>
<proteinExistence type="predicted"/>
<name>A0ABQ4X5Y2_9ASTR</name>